<evidence type="ECO:0000259" key="5">
    <source>
        <dbReference type="PROSITE" id="PS50983"/>
    </source>
</evidence>
<dbReference type="InterPro" id="IPR018062">
    <property type="entry name" value="HTH_AraC-typ_CS"/>
</dbReference>
<proteinExistence type="predicted"/>
<dbReference type="GeneID" id="95403520"/>
<dbReference type="RefSeq" id="WP_210094477.1">
    <property type="nucleotide sequence ID" value="NZ_DMBX01000043.1"/>
</dbReference>
<sequence>MDVAGNSQVLNGIKEFGGLTAWLWNIEIFREQDLPLDYQLTMQSALILQMGGESFLHTGEQSLHMRKGSVKICRAGSTFCLTKAGREERKKQAHAVIAILYFAFYEGLPGSGHLREADDSVLIPCGEFCEAGLPESLYSSCSSLYEYFHSGDRMKKWRAQLDFQELLYTMITESVSGQSEGKRQALERAKDYMHEHYDEELTLDQLADLAGFSPKYFAEVFKNTYGHTPMDYLSGIRMNKAKLLLLRSEPLLREVAHQVGYKDEFYFSRKFKKSFGLSPSEYRKKRKNKIALYGSTSLLGYAMPLQFVPYAAPVHPKWSPYYYHALGSEIPVHLDAYRQNHNKSANLERLATASPELIICAQEVELWERELLEKIAPIYVMPGDREGWRVQLLALADKLGRRPEADSWIESYQEKTANCCSVIENLPNEEKTVLTLRIHQRELTAYSHPGMKELLYDRLKLQPALESLLEADRHGLEDLSVTAIKECGADHILLLVRQDSETLAFWKQVQASPEWLMIPAVREGRVHQLPSFPWREYSPVAMERMTEEACRLFTETARIRK</sequence>
<evidence type="ECO:0000256" key="1">
    <source>
        <dbReference type="ARBA" id="ARBA00023015"/>
    </source>
</evidence>
<dbReference type="SMART" id="SM00342">
    <property type="entry name" value="HTH_ARAC"/>
    <property type="match status" value="1"/>
</dbReference>
<evidence type="ECO:0000313" key="7">
    <source>
        <dbReference type="Proteomes" id="UP000706926"/>
    </source>
</evidence>
<keyword evidence="3" id="KW-0804">Transcription</keyword>
<dbReference type="PANTHER" id="PTHR43280">
    <property type="entry name" value="ARAC-FAMILY TRANSCRIPTIONAL REGULATOR"/>
    <property type="match status" value="1"/>
</dbReference>
<dbReference type="SUPFAM" id="SSF53807">
    <property type="entry name" value="Helical backbone' metal receptor"/>
    <property type="match status" value="1"/>
</dbReference>
<dbReference type="Gene3D" id="3.40.50.1980">
    <property type="entry name" value="Nitrogenase molybdenum iron protein domain"/>
    <property type="match status" value="2"/>
</dbReference>
<dbReference type="Pfam" id="PF12833">
    <property type="entry name" value="HTH_18"/>
    <property type="match status" value="1"/>
</dbReference>
<dbReference type="PROSITE" id="PS01124">
    <property type="entry name" value="HTH_ARAC_FAMILY_2"/>
    <property type="match status" value="1"/>
</dbReference>
<dbReference type="InterPro" id="IPR009057">
    <property type="entry name" value="Homeodomain-like_sf"/>
</dbReference>
<dbReference type="SUPFAM" id="SSF46689">
    <property type="entry name" value="Homeodomain-like"/>
    <property type="match status" value="2"/>
</dbReference>
<dbReference type="InterPro" id="IPR018060">
    <property type="entry name" value="HTH_AraC"/>
</dbReference>
<evidence type="ECO:0000256" key="2">
    <source>
        <dbReference type="ARBA" id="ARBA00023125"/>
    </source>
</evidence>
<accession>A0ABS4F832</accession>
<dbReference type="PRINTS" id="PR00032">
    <property type="entry name" value="HTHARAC"/>
</dbReference>
<keyword evidence="2" id="KW-0238">DNA-binding</keyword>
<dbReference type="Pfam" id="PF01497">
    <property type="entry name" value="Peripla_BP_2"/>
    <property type="match status" value="1"/>
</dbReference>
<organism evidence="6 7">
    <name type="scientific">Paenibacillus lactis</name>
    <dbReference type="NCBI Taxonomy" id="228574"/>
    <lineage>
        <taxon>Bacteria</taxon>
        <taxon>Bacillati</taxon>
        <taxon>Bacillota</taxon>
        <taxon>Bacilli</taxon>
        <taxon>Bacillales</taxon>
        <taxon>Paenibacillaceae</taxon>
        <taxon>Paenibacillus</taxon>
    </lineage>
</organism>
<evidence type="ECO:0000313" key="6">
    <source>
        <dbReference type="EMBL" id="MBP1892410.1"/>
    </source>
</evidence>
<feature type="domain" description="Fe/B12 periplasmic-binding" evidence="5">
    <location>
        <begin position="288"/>
        <end position="557"/>
    </location>
</feature>
<dbReference type="Gene3D" id="1.10.10.60">
    <property type="entry name" value="Homeodomain-like"/>
    <property type="match status" value="2"/>
</dbReference>
<gene>
    <name evidence="6" type="ORF">J2Z18_001486</name>
</gene>
<comment type="caution">
    <text evidence="6">The sequence shown here is derived from an EMBL/GenBank/DDBJ whole genome shotgun (WGS) entry which is preliminary data.</text>
</comment>
<name>A0ABS4F832_9BACL</name>
<dbReference type="InterPro" id="IPR020449">
    <property type="entry name" value="Tscrpt_reg_AraC-type_HTH"/>
</dbReference>
<dbReference type="PANTHER" id="PTHR43280:SF28">
    <property type="entry name" value="HTH-TYPE TRANSCRIPTIONAL ACTIVATOR RHAS"/>
    <property type="match status" value="1"/>
</dbReference>
<evidence type="ECO:0000259" key="4">
    <source>
        <dbReference type="PROSITE" id="PS01124"/>
    </source>
</evidence>
<dbReference type="InterPro" id="IPR002491">
    <property type="entry name" value="ABC_transptr_periplasmic_BD"/>
</dbReference>
<dbReference type="EMBL" id="JAGGKI010000003">
    <property type="protein sequence ID" value="MBP1892410.1"/>
    <property type="molecule type" value="Genomic_DNA"/>
</dbReference>
<dbReference type="PROSITE" id="PS00041">
    <property type="entry name" value="HTH_ARAC_FAMILY_1"/>
    <property type="match status" value="1"/>
</dbReference>
<keyword evidence="7" id="KW-1185">Reference proteome</keyword>
<dbReference type="Proteomes" id="UP000706926">
    <property type="component" value="Unassembled WGS sequence"/>
</dbReference>
<feature type="domain" description="HTH araC/xylS-type" evidence="4">
    <location>
        <begin position="187"/>
        <end position="285"/>
    </location>
</feature>
<keyword evidence="1" id="KW-0805">Transcription regulation</keyword>
<dbReference type="PROSITE" id="PS50983">
    <property type="entry name" value="FE_B12_PBP"/>
    <property type="match status" value="1"/>
</dbReference>
<evidence type="ECO:0000256" key="3">
    <source>
        <dbReference type="ARBA" id="ARBA00023163"/>
    </source>
</evidence>
<protein>
    <submittedName>
        <fullName evidence="6">AraC-like DNA-binding protein/ABC-type Fe3+-citrate transport system substrate-binding protein</fullName>
    </submittedName>
</protein>
<reference evidence="6 7" key="1">
    <citation type="submission" date="2021-03" db="EMBL/GenBank/DDBJ databases">
        <title>Genomic Encyclopedia of Type Strains, Phase IV (KMG-IV): sequencing the most valuable type-strain genomes for metagenomic binning, comparative biology and taxonomic classification.</title>
        <authorList>
            <person name="Goeker M."/>
        </authorList>
    </citation>
    <scope>NUCLEOTIDE SEQUENCE [LARGE SCALE GENOMIC DNA]</scope>
    <source>
        <strain evidence="6 7">DSM 15596</strain>
    </source>
</reference>